<dbReference type="AlphaFoldDB" id="A0A915IJM0"/>
<evidence type="ECO:0000313" key="1">
    <source>
        <dbReference type="Proteomes" id="UP000887565"/>
    </source>
</evidence>
<name>A0A915IJM0_ROMCU</name>
<keyword evidence="1" id="KW-1185">Reference proteome</keyword>
<evidence type="ECO:0000313" key="2">
    <source>
        <dbReference type="WBParaSite" id="nRc.2.0.1.t14377-RA"/>
    </source>
</evidence>
<reference evidence="2" key="1">
    <citation type="submission" date="2022-11" db="UniProtKB">
        <authorList>
            <consortium name="WormBaseParasite"/>
        </authorList>
    </citation>
    <scope>IDENTIFICATION</scope>
</reference>
<dbReference type="WBParaSite" id="nRc.2.0.1.t14377-RA">
    <property type="protein sequence ID" value="nRc.2.0.1.t14377-RA"/>
    <property type="gene ID" value="nRc.2.0.1.g14377"/>
</dbReference>
<protein>
    <submittedName>
        <fullName evidence="2">Uncharacterized protein</fullName>
    </submittedName>
</protein>
<dbReference type="Proteomes" id="UP000887565">
    <property type="component" value="Unplaced"/>
</dbReference>
<sequence length="70" mass="7603">MPMRSKTKPKSVTVITAVMHEKLRSPYGSDSKVHVYLGRKACVTLSKRIDATRADISNTGRSSTLGLVVA</sequence>
<proteinExistence type="predicted"/>
<accession>A0A915IJM0</accession>
<organism evidence="1 2">
    <name type="scientific">Romanomermis culicivorax</name>
    <name type="common">Nematode worm</name>
    <dbReference type="NCBI Taxonomy" id="13658"/>
    <lineage>
        <taxon>Eukaryota</taxon>
        <taxon>Metazoa</taxon>
        <taxon>Ecdysozoa</taxon>
        <taxon>Nematoda</taxon>
        <taxon>Enoplea</taxon>
        <taxon>Dorylaimia</taxon>
        <taxon>Mermithida</taxon>
        <taxon>Mermithoidea</taxon>
        <taxon>Mermithidae</taxon>
        <taxon>Romanomermis</taxon>
    </lineage>
</organism>